<dbReference type="GeneID" id="5484465"/>
<evidence type="ECO:0000313" key="1">
    <source>
        <dbReference type="EMBL" id="EDN94810.1"/>
    </source>
</evidence>
<protein>
    <submittedName>
        <fullName evidence="1">Uncharacterized protein</fullName>
    </submittedName>
</protein>
<name>A7EZB8_SCLS1</name>
<organism evidence="1 2">
    <name type="scientific">Sclerotinia sclerotiorum (strain ATCC 18683 / 1980 / Ss-1)</name>
    <name type="common">White mold</name>
    <name type="synonym">Whetzelinia sclerotiorum</name>
    <dbReference type="NCBI Taxonomy" id="665079"/>
    <lineage>
        <taxon>Eukaryota</taxon>
        <taxon>Fungi</taxon>
        <taxon>Dikarya</taxon>
        <taxon>Ascomycota</taxon>
        <taxon>Pezizomycotina</taxon>
        <taxon>Leotiomycetes</taxon>
        <taxon>Helotiales</taxon>
        <taxon>Sclerotiniaceae</taxon>
        <taxon>Sclerotinia</taxon>
    </lineage>
</organism>
<reference evidence="2" key="1">
    <citation type="journal article" date="2011" name="PLoS Genet.">
        <title>Genomic analysis of the necrotrophic fungal pathogens Sclerotinia sclerotiorum and Botrytis cinerea.</title>
        <authorList>
            <person name="Amselem J."/>
            <person name="Cuomo C.A."/>
            <person name="van Kan J.A."/>
            <person name="Viaud M."/>
            <person name="Benito E.P."/>
            <person name="Couloux A."/>
            <person name="Coutinho P.M."/>
            <person name="de Vries R.P."/>
            <person name="Dyer P.S."/>
            <person name="Fillinger S."/>
            <person name="Fournier E."/>
            <person name="Gout L."/>
            <person name="Hahn M."/>
            <person name="Kohn L."/>
            <person name="Lapalu N."/>
            <person name="Plummer K.M."/>
            <person name="Pradier J.M."/>
            <person name="Quevillon E."/>
            <person name="Sharon A."/>
            <person name="Simon A."/>
            <person name="ten Have A."/>
            <person name="Tudzynski B."/>
            <person name="Tudzynski P."/>
            <person name="Wincker P."/>
            <person name="Andrew M."/>
            <person name="Anthouard V."/>
            <person name="Beever R.E."/>
            <person name="Beffa R."/>
            <person name="Benoit I."/>
            <person name="Bouzid O."/>
            <person name="Brault B."/>
            <person name="Chen Z."/>
            <person name="Choquer M."/>
            <person name="Collemare J."/>
            <person name="Cotton P."/>
            <person name="Danchin E.G."/>
            <person name="Da Silva C."/>
            <person name="Gautier A."/>
            <person name="Giraud C."/>
            <person name="Giraud T."/>
            <person name="Gonzalez C."/>
            <person name="Grossetete S."/>
            <person name="Guldener U."/>
            <person name="Henrissat B."/>
            <person name="Howlett B.J."/>
            <person name="Kodira C."/>
            <person name="Kretschmer M."/>
            <person name="Lappartient A."/>
            <person name="Leroch M."/>
            <person name="Levis C."/>
            <person name="Mauceli E."/>
            <person name="Neuveglise C."/>
            <person name="Oeser B."/>
            <person name="Pearson M."/>
            <person name="Poulain J."/>
            <person name="Poussereau N."/>
            <person name="Quesneville H."/>
            <person name="Rascle C."/>
            <person name="Schumacher J."/>
            <person name="Segurens B."/>
            <person name="Sexton A."/>
            <person name="Silva E."/>
            <person name="Sirven C."/>
            <person name="Soanes D.M."/>
            <person name="Talbot N.J."/>
            <person name="Templeton M."/>
            <person name="Yandava C."/>
            <person name="Yarden O."/>
            <person name="Zeng Q."/>
            <person name="Rollins J.A."/>
            <person name="Lebrun M.H."/>
            <person name="Dickman M."/>
        </authorList>
    </citation>
    <scope>NUCLEOTIDE SEQUENCE [LARGE SCALE GENOMIC DNA]</scope>
    <source>
        <strain evidence="2">ATCC 18683 / 1980 / Ss-1</strain>
    </source>
</reference>
<proteinExistence type="predicted"/>
<sequence>MTAVLRTQSETAGHGYLPACPSFLPESGFVRGLAS</sequence>
<accession>A7EZB8</accession>
<keyword evidence="2" id="KW-1185">Reference proteome</keyword>
<dbReference type="Proteomes" id="UP000001312">
    <property type="component" value="Unassembled WGS sequence"/>
</dbReference>
<dbReference type="EMBL" id="CH476636">
    <property type="protein sequence ID" value="EDN94810.1"/>
    <property type="molecule type" value="Genomic_DNA"/>
</dbReference>
<gene>
    <name evidence="1" type="ORF">SS1G_10685</name>
</gene>
<dbReference type="KEGG" id="ssl:SS1G_10685"/>
<dbReference type="InParanoid" id="A7EZB8"/>
<evidence type="ECO:0000313" key="2">
    <source>
        <dbReference type="Proteomes" id="UP000001312"/>
    </source>
</evidence>
<dbReference type="AlphaFoldDB" id="A7EZB8"/>
<dbReference type="RefSeq" id="XP_001588238.1">
    <property type="nucleotide sequence ID" value="XM_001588188.1"/>
</dbReference>